<keyword evidence="13" id="KW-1185">Reference proteome</keyword>
<keyword evidence="8 9" id="KW-0807">Transducer</keyword>
<dbReference type="InterPro" id="IPR017452">
    <property type="entry name" value="GPCR_Rhodpsn_7TM"/>
</dbReference>
<evidence type="ECO:0000256" key="2">
    <source>
        <dbReference type="ARBA" id="ARBA00022475"/>
    </source>
</evidence>
<evidence type="ECO:0000256" key="6">
    <source>
        <dbReference type="ARBA" id="ARBA00023136"/>
    </source>
</evidence>
<dbReference type="SUPFAM" id="SSF81321">
    <property type="entry name" value="Family A G protein-coupled receptor-like"/>
    <property type="match status" value="1"/>
</dbReference>
<dbReference type="InterPro" id="IPR000276">
    <property type="entry name" value="GPCR_Rhodpsn"/>
</dbReference>
<sequence length="350" mass="38973">MMYPKTLFLPTVVLDDFQTKLSPENVTMEDVWLAENFSTVAPSEQGSSAVPSSPLKAGLMSGMCALIIFGNIFNVSVILYNENLRNVTGSFMVALACADLGLGLLVLPLSVRTSLAGHWVYPESVCQYCGFLGTTFMVASVLLLFDLSVDRYISIAKPIEYNNIMTGKKCKVMIFASWTVAAIYSAGPLYGWGSYEYSYKMYVCAVDIFSEVVFGLFAFIILLPPLFVMCYLNGKIFMIARSQAVQIQHAHVFPQAPNMFPVMSFKAAMTVGIVVVTFAVSWLPMLIAYMYSKFSGYKIPPNLSFAFMYLAVSNSFWNCVIYSTTNVRFRTGAKKLAVRIRQSILQTMER</sequence>
<dbReference type="CDD" id="cd00637">
    <property type="entry name" value="7tm_classA_rhodopsin-like"/>
    <property type="match status" value="1"/>
</dbReference>
<dbReference type="Gene3D" id="1.20.1070.10">
    <property type="entry name" value="Rhodopsin 7-helix transmembrane proteins"/>
    <property type="match status" value="1"/>
</dbReference>
<evidence type="ECO:0000256" key="1">
    <source>
        <dbReference type="ARBA" id="ARBA00004651"/>
    </source>
</evidence>
<dbReference type="InterPro" id="IPR050569">
    <property type="entry name" value="TAAR"/>
</dbReference>
<dbReference type="PRINTS" id="PR00237">
    <property type="entry name" value="GPCRRHODOPSN"/>
</dbReference>
<feature type="transmembrane region" description="Helical" evidence="10">
    <location>
        <begin position="303"/>
        <end position="325"/>
    </location>
</feature>
<dbReference type="PANTHER" id="PTHR24249">
    <property type="entry name" value="HISTAMINE RECEPTOR-RELATED G-PROTEIN COUPLED RECEPTOR"/>
    <property type="match status" value="1"/>
</dbReference>
<evidence type="ECO:0000256" key="7">
    <source>
        <dbReference type="ARBA" id="ARBA00023170"/>
    </source>
</evidence>
<dbReference type="OMA" id="RCKESCT"/>
<gene>
    <name evidence="12" type="primary">HRH2</name>
    <name evidence="12" type="ORF">BLAG_LOCUS7382</name>
</gene>
<organism evidence="12 13">
    <name type="scientific">Branchiostoma lanceolatum</name>
    <name type="common">Common lancelet</name>
    <name type="synonym">Amphioxus lanceolatum</name>
    <dbReference type="NCBI Taxonomy" id="7740"/>
    <lineage>
        <taxon>Eukaryota</taxon>
        <taxon>Metazoa</taxon>
        <taxon>Chordata</taxon>
        <taxon>Cephalochordata</taxon>
        <taxon>Leptocardii</taxon>
        <taxon>Amphioxiformes</taxon>
        <taxon>Branchiostomatidae</taxon>
        <taxon>Branchiostoma</taxon>
    </lineage>
</organism>
<evidence type="ECO:0000256" key="5">
    <source>
        <dbReference type="ARBA" id="ARBA00023040"/>
    </source>
</evidence>
<protein>
    <submittedName>
        <fullName evidence="12">HRH2 protein</fullName>
    </submittedName>
</protein>
<keyword evidence="7 9" id="KW-0675">Receptor</keyword>
<dbReference type="Pfam" id="PF00001">
    <property type="entry name" value="7tm_1"/>
    <property type="match status" value="1"/>
</dbReference>
<evidence type="ECO:0000313" key="12">
    <source>
        <dbReference type="EMBL" id="CAH1244841.1"/>
    </source>
</evidence>
<keyword evidence="4 10" id="KW-1133">Transmembrane helix</keyword>
<dbReference type="GO" id="GO:0005886">
    <property type="term" value="C:plasma membrane"/>
    <property type="evidence" value="ECO:0007669"/>
    <property type="project" value="UniProtKB-SubCell"/>
</dbReference>
<accession>A0A8J9YZX8</accession>
<evidence type="ECO:0000256" key="3">
    <source>
        <dbReference type="ARBA" id="ARBA00022692"/>
    </source>
</evidence>
<keyword evidence="2" id="KW-1003">Cell membrane</keyword>
<evidence type="ECO:0000256" key="8">
    <source>
        <dbReference type="ARBA" id="ARBA00023224"/>
    </source>
</evidence>
<reference evidence="12" key="1">
    <citation type="submission" date="2022-01" db="EMBL/GenBank/DDBJ databases">
        <authorList>
            <person name="Braso-Vives M."/>
        </authorList>
    </citation>
    <scope>NUCLEOTIDE SEQUENCE</scope>
</reference>
<comment type="similarity">
    <text evidence="9">Belongs to the G-protein coupled receptor 1 family.</text>
</comment>
<comment type="subcellular location">
    <subcellularLocation>
        <location evidence="1">Cell membrane</location>
        <topology evidence="1">Multi-pass membrane protein</topology>
    </subcellularLocation>
</comment>
<evidence type="ECO:0000256" key="9">
    <source>
        <dbReference type="RuleBase" id="RU000688"/>
    </source>
</evidence>
<feature type="transmembrane region" description="Helical" evidence="10">
    <location>
        <begin position="57"/>
        <end position="79"/>
    </location>
</feature>
<dbReference type="PANTHER" id="PTHR24249:SF406">
    <property type="entry name" value="G-PROTEIN COUPLED RECEPTORS FAMILY 1 PROFILE DOMAIN-CONTAINING PROTEIN"/>
    <property type="match status" value="1"/>
</dbReference>
<dbReference type="EMBL" id="OV696699">
    <property type="protein sequence ID" value="CAH1244841.1"/>
    <property type="molecule type" value="Genomic_DNA"/>
</dbReference>
<feature type="transmembrane region" description="Helical" evidence="10">
    <location>
        <begin position="131"/>
        <end position="149"/>
    </location>
</feature>
<feature type="transmembrane region" description="Helical" evidence="10">
    <location>
        <begin position="91"/>
        <end position="111"/>
    </location>
</feature>
<dbReference type="PROSITE" id="PS00237">
    <property type="entry name" value="G_PROTEIN_RECEP_F1_1"/>
    <property type="match status" value="1"/>
</dbReference>
<evidence type="ECO:0000313" key="13">
    <source>
        <dbReference type="Proteomes" id="UP000838412"/>
    </source>
</evidence>
<dbReference type="OrthoDB" id="6376512at2759"/>
<feature type="domain" description="G-protein coupled receptors family 1 profile" evidence="11">
    <location>
        <begin position="70"/>
        <end position="322"/>
    </location>
</feature>
<proteinExistence type="inferred from homology"/>
<evidence type="ECO:0000256" key="4">
    <source>
        <dbReference type="ARBA" id="ARBA00022989"/>
    </source>
</evidence>
<keyword evidence="3 9" id="KW-0812">Transmembrane</keyword>
<feature type="transmembrane region" description="Helical" evidence="10">
    <location>
        <begin position="267"/>
        <end position="291"/>
    </location>
</feature>
<evidence type="ECO:0000259" key="11">
    <source>
        <dbReference type="PROSITE" id="PS50262"/>
    </source>
</evidence>
<keyword evidence="5 9" id="KW-0297">G-protein coupled receptor</keyword>
<evidence type="ECO:0000256" key="10">
    <source>
        <dbReference type="SAM" id="Phobius"/>
    </source>
</evidence>
<dbReference type="Proteomes" id="UP000838412">
    <property type="component" value="Chromosome 14"/>
</dbReference>
<dbReference type="PRINTS" id="PR01102">
    <property type="entry name" value="5HT6RECEPTR"/>
</dbReference>
<dbReference type="GO" id="GO:0001594">
    <property type="term" value="F:trace-amine receptor activity"/>
    <property type="evidence" value="ECO:0007669"/>
    <property type="project" value="TreeGrafter"/>
</dbReference>
<dbReference type="AlphaFoldDB" id="A0A8J9YZX8"/>
<feature type="transmembrane region" description="Helical" evidence="10">
    <location>
        <begin position="212"/>
        <end position="232"/>
    </location>
</feature>
<name>A0A8J9YZX8_BRALA</name>
<feature type="transmembrane region" description="Helical" evidence="10">
    <location>
        <begin position="170"/>
        <end position="192"/>
    </location>
</feature>
<dbReference type="PROSITE" id="PS50262">
    <property type="entry name" value="G_PROTEIN_RECEP_F1_2"/>
    <property type="match status" value="1"/>
</dbReference>
<keyword evidence="6 10" id="KW-0472">Membrane</keyword>